<dbReference type="PANTHER" id="PTHR43745">
    <property type="entry name" value="NITROREDUCTASE MJ1384-RELATED"/>
    <property type="match status" value="1"/>
</dbReference>
<protein>
    <recommendedName>
        <fullName evidence="1">Nitroreductase domain-containing protein</fullName>
    </recommendedName>
</protein>
<dbReference type="PANTHER" id="PTHR43745:SF2">
    <property type="entry name" value="NITROREDUCTASE MJ1384-RELATED"/>
    <property type="match status" value="1"/>
</dbReference>
<accession>A0A0R0CMY3</accession>
<evidence type="ECO:0000259" key="1">
    <source>
        <dbReference type="Pfam" id="PF00881"/>
    </source>
</evidence>
<dbReference type="InterPro" id="IPR029479">
    <property type="entry name" value="Nitroreductase"/>
</dbReference>
<dbReference type="GO" id="GO:0016491">
    <property type="term" value="F:oxidoreductase activity"/>
    <property type="evidence" value="ECO:0007669"/>
    <property type="project" value="InterPro"/>
</dbReference>
<dbReference type="InterPro" id="IPR052544">
    <property type="entry name" value="Bacteriocin_Proc_Enz"/>
</dbReference>
<dbReference type="NCBIfam" id="TIGR03605">
    <property type="entry name" value="antibiot_sagB"/>
    <property type="match status" value="1"/>
</dbReference>
<sequence>MKYRRCHAVAVLPEEQTVFSLESLISGGDGIEYERRIRIYAAHLDAICTLELPACMLLLESSAEEWAPMPEDPERGALVAHLVELGLLMLDEEPDDSAVESDRHIRNNHWWPLSAIHYRHSRWDGIDSVGEMESNQMLTAQDLVRKLGAPPPEAPSRQPGAVALPRLPDDAVCMLPAQRVTCRNFDRSRALSLSLLAEMLQSVLMAQAVVESGYDARFLKKNVPSGGGLHPLEAYIIARDVEGLAPGIYHYHAVAHELARIAAQPADLDGFSQRLLAGQHWFVNAPVMVVLVCRFERNFWKYRRHVKAYRAVTLDAGHISQAFYTAATERGLGAFVTAAINEVEMEQALALDPMEQGTLAACGFGWRAPVMSMAELDPAQHVWRSAPAA</sequence>
<organism evidence="2 3">
    <name type="scientific">Stenotrophomonas terrae</name>
    <dbReference type="NCBI Taxonomy" id="405446"/>
    <lineage>
        <taxon>Bacteria</taxon>
        <taxon>Pseudomonadati</taxon>
        <taxon>Pseudomonadota</taxon>
        <taxon>Gammaproteobacteria</taxon>
        <taxon>Lysobacterales</taxon>
        <taxon>Lysobacteraceae</taxon>
        <taxon>Stenotrophomonas</taxon>
    </lineage>
</organism>
<evidence type="ECO:0000313" key="2">
    <source>
        <dbReference type="EMBL" id="KRG70774.1"/>
    </source>
</evidence>
<dbReference type="Proteomes" id="UP000051863">
    <property type="component" value="Unassembled WGS sequence"/>
</dbReference>
<dbReference type="Pfam" id="PF00881">
    <property type="entry name" value="Nitroreductase"/>
    <property type="match status" value="1"/>
</dbReference>
<gene>
    <name evidence="2" type="ORF">ABB27_04270</name>
</gene>
<dbReference type="AlphaFoldDB" id="A0A0R0CMY3"/>
<comment type="caution">
    <text evidence="2">The sequence shown here is derived from an EMBL/GenBank/DDBJ whole genome shotgun (WGS) entry which is preliminary data.</text>
</comment>
<dbReference type="InterPro" id="IPR000415">
    <property type="entry name" value="Nitroreductase-like"/>
</dbReference>
<dbReference type="RefSeq" id="WP_083491139.1">
    <property type="nucleotide sequence ID" value="NZ_LDJJ01000010.1"/>
</dbReference>
<dbReference type="OrthoDB" id="3723182at2"/>
<reference evidence="2 3" key="1">
    <citation type="submission" date="2015-05" db="EMBL/GenBank/DDBJ databases">
        <title>Genome sequencing and analysis of members of genus Stenotrophomonas.</title>
        <authorList>
            <person name="Patil P.P."/>
            <person name="Midha S."/>
            <person name="Patil P.B."/>
        </authorList>
    </citation>
    <scope>NUCLEOTIDE SEQUENCE [LARGE SCALE GENOMIC DNA]</scope>
    <source>
        <strain evidence="2 3">DSM 18941</strain>
    </source>
</reference>
<name>A0A0R0CMY3_9GAMM</name>
<dbReference type="CDD" id="cd02142">
    <property type="entry name" value="McbC_SagB-like_oxidoreductase"/>
    <property type="match status" value="1"/>
</dbReference>
<dbReference type="SUPFAM" id="SSF55469">
    <property type="entry name" value="FMN-dependent nitroreductase-like"/>
    <property type="match status" value="1"/>
</dbReference>
<dbReference type="Gene3D" id="3.40.109.10">
    <property type="entry name" value="NADH Oxidase"/>
    <property type="match status" value="1"/>
</dbReference>
<dbReference type="InterPro" id="IPR020051">
    <property type="entry name" value="SagB-type_dehydrogenase"/>
</dbReference>
<feature type="domain" description="Nitroreductase" evidence="1">
    <location>
        <begin position="177"/>
        <end position="366"/>
    </location>
</feature>
<keyword evidence="3" id="KW-1185">Reference proteome</keyword>
<dbReference type="NCBIfam" id="TIGR04511">
    <property type="entry name" value="SagB_rel_DH_2"/>
    <property type="match status" value="1"/>
</dbReference>
<dbReference type="PATRIC" id="fig|405446.3.peg.80"/>
<dbReference type="InterPro" id="IPR030965">
    <property type="entry name" value="SagB-rel_DH_2"/>
</dbReference>
<dbReference type="EMBL" id="LDJJ01000010">
    <property type="protein sequence ID" value="KRG70774.1"/>
    <property type="molecule type" value="Genomic_DNA"/>
</dbReference>
<evidence type="ECO:0000313" key="3">
    <source>
        <dbReference type="Proteomes" id="UP000051863"/>
    </source>
</evidence>
<proteinExistence type="predicted"/>